<evidence type="ECO:0000313" key="1">
    <source>
        <dbReference type="EMBL" id="EJW92692.1"/>
    </source>
</evidence>
<organism evidence="1">
    <name type="scientific">gut metagenome</name>
    <dbReference type="NCBI Taxonomy" id="749906"/>
    <lineage>
        <taxon>unclassified sequences</taxon>
        <taxon>metagenomes</taxon>
        <taxon>organismal metagenomes</taxon>
    </lineage>
</organism>
<reference evidence="1" key="1">
    <citation type="journal article" date="2012" name="PLoS ONE">
        <title>Gene sets for utilization of primary and secondary nutrition supplies in the distal gut of endangered iberian lynx.</title>
        <authorList>
            <person name="Alcaide M."/>
            <person name="Messina E."/>
            <person name="Richter M."/>
            <person name="Bargiela R."/>
            <person name="Peplies J."/>
            <person name="Huws S.A."/>
            <person name="Newbold C.J."/>
            <person name="Golyshin P.N."/>
            <person name="Simon M.A."/>
            <person name="Lopez G."/>
            <person name="Yakimov M.M."/>
            <person name="Ferrer M."/>
        </authorList>
    </citation>
    <scope>NUCLEOTIDE SEQUENCE</scope>
</reference>
<protein>
    <submittedName>
        <fullName evidence="1">Uncharacterized protein</fullName>
    </submittedName>
</protein>
<sequence length="53" mass="6311">MRPPVKSILWLRPRMTKLPMKTTAAMPQSTKLFLLIFMKLKLTFCIRFLLMEV</sequence>
<proteinExistence type="predicted"/>
<comment type="caution">
    <text evidence="1">The sequence shown here is derived from an EMBL/GenBank/DDBJ whole genome shotgun (WGS) entry which is preliminary data.</text>
</comment>
<accession>J9FSZ4</accession>
<dbReference type="AlphaFoldDB" id="J9FSZ4"/>
<dbReference type="EMBL" id="AMCI01007405">
    <property type="protein sequence ID" value="EJW92692.1"/>
    <property type="molecule type" value="Genomic_DNA"/>
</dbReference>
<gene>
    <name evidence="1" type="ORF">EVA_19200</name>
</gene>
<name>J9FSZ4_9ZZZZ</name>